<keyword evidence="2" id="KW-0119">Carbohydrate metabolism</keyword>
<evidence type="ECO:0008006" key="6">
    <source>
        <dbReference type="Google" id="ProtNLM"/>
    </source>
</evidence>
<comment type="similarity">
    <text evidence="1 2">Belongs to the glycosyl hydrolase 12 (cellulase H) family.</text>
</comment>
<reference evidence="4" key="1">
    <citation type="submission" date="2022-10" db="EMBL/GenBank/DDBJ databases">
        <title>Cytochrome P450 Catalyzes Benzene Ring Formation in the Biosynthesis of Trialkyl-Substituted Aromatic Polyketides.</title>
        <authorList>
            <person name="Zhao E."/>
            <person name="Ge H."/>
        </authorList>
    </citation>
    <scope>NUCLEOTIDE SEQUENCE</scope>
    <source>
        <strain evidence="4">NA0869</strain>
    </source>
</reference>
<keyword evidence="3" id="KW-0732">Signal</keyword>
<organism evidence="4 5">
    <name type="scientific">Streptomyces peucetius</name>
    <dbReference type="NCBI Taxonomy" id="1950"/>
    <lineage>
        <taxon>Bacteria</taxon>
        <taxon>Bacillati</taxon>
        <taxon>Actinomycetota</taxon>
        <taxon>Actinomycetes</taxon>
        <taxon>Kitasatosporales</taxon>
        <taxon>Streptomycetaceae</taxon>
        <taxon>Streptomyces</taxon>
    </lineage>
</organism>
<dbReference type="Gene3D" id="2.60.120.180">
    <property type="match status" value="1"/>
</dbReference>
<accession>A0ABY6IGU0</accession>
<proteinExistence type="inferred from homology"/>
<keyword evidence="5" id="KW-1185">Reference proteome</keyword>
<dbReference type="InterPro" id="IPR013320">
    <property type="entry name" value="ConA-like_dom_sf"/>
</dbReference>
<keyword evidence="2" id="KW-0378">Hydrolase</keyword>
<dbReference type="SUPFAM" id="SSF49899">
    <property type="entry name" value="Concanavalin A-like lectins/glucanases"/>
    <property type="match status" value="1"/>
</dbReference>
<feature type="signal peptide" evidence="3">
    <location>
        <begin position="1"/>
        <end position="36"/>
    </location>
</feature>
<feature type="chain" id="PRO_5047312533" description="Glycosyl hydrolase family 12" evidence="3">
    <location>
        <begin position="37"/>
        <end position="240"/>
    </location>
</feature>
<dbReference type="InterPro" id="IPR002594">
    <property type="entry name" value="GH12"/>
</dbReference>
<sequence>MAHPTQGARRALRRAALAPLLALLAVVGLASAPAHAAVWYSSDRWGTWNSGGYTLYNNIWGSGAGPQTIWADSATDWGVWADHPGTGGIKSYPNAKKVVNKKIGAISTLTSHYNVSVPAAGAYNTAYDIWDSGYDHEIMLWVNHHGPVGPLGTAQGRVSLGGHTWDVYRGDNGANAVYSFLRTGDSTSGTVDLKAVLGWLKNTKGWIGDVTVGDVQFGYEITSSPGGLDFVTHDFGVRSS</sequence>
<dbReference type="PANTHER" id="PTHR34002:SF9">
    <property type="entry name" value="XYLOGLUCAN-SPECIFIC ENDO-BETA-1,4-GLUCANASE A"/>
    <property type="match status" value="1"/>
</dbReference>
<gene>
    <name evidence="4" type="ORF">OGH68_34745</name>
</gene>
<dbReference type="NCBIfam" id="NF004860">
    <property type="entry name" value="PRK06215.1"/>
    <property type="match status" value="1"/>
</dbReference>
<dbReference type="EMBL" id="CP107567">
    <property type="protein sequence ID" value="UYQ66111.1"/>
    <property type="molecule type" value="Genomic_DNA"/>
</dbReference>
<dbReference type="RefSeq" id="WP_264249510.1">
    <property type="nucleotide sequence ID" value="NZ_CP107567.1"/>
</dbReference>
<evidence type="ECO:0000256" key="3">
    <source>
        <dbReference type="SAM" id="SignalP"/>
    </source>
</evidence>
<dbReference type="InterPro" id="IPR013319">
    <property type="entry name" value="GH11/12"/>
</dbReference>
<dbReference type="Pfam" id="PF01670">
    <property type="entry name" value="Glyco_hydro_12"/>
    <property type="match status" value="1"/>
</dbReference>
<dbReference type="Proteomes" id="UP001163878">
    <property type="component" value="Chromosome"/>
</dbReference>
<name>A0ABY6IGU0_STRPE</name>
<evidence type="ECO:0000256" key="1">
    <source>
        <dbReference type="ARBA" id="ARBA00005519"/>
    </source>
</evidence>
<evidence type="ECO:0000313" key="4">
    <source>
        <dbReference type="EMBL" id="UYQ66111.1"/>
    </source>
</evidence>
<keyword evidence="2" id="KW-0624">Polysaccharide degradation</keyword>
<keyword evidence="2" id="KW-0326">Glycosidase</keyword>
<protein>
    <recommendedName>
        <fullName evidence="6">Glycosyl hydrolase family 12</fullName>
    </recommendedName>
</protein>
<evidence type="ECO:0000256" key="2">
    <source>
        <dbReference type="RuleBase" id="RU361163"/>
    </source>
</evidence>
<evidence type="ECO:0000313" key="5">
    <source>
        <dbReference type="Proteomes" id="UP001163878"/>
    </source>
</evidence>
<dbReference type="PANTHER" id="PTHR34002">
    <property type="entry name" value="BLR1656 PROTEIN"/>
    <property type="match status" value="1"/>
</dbReference>